<dbReference type="Gene3D" id="1.10.1470.10">
    <property type="entry name" value="YjbJ"/>
    <property type="match status" value="1"/>
</dbReference>
<feature type="region of interest" description="Disordered" evidence="2">
    <location>
        <begin position="35"/>
        <end position="66"/>
    </location>
</feature>
<name>A0ABX8WDP3_9HYPH</name>
<dbReference type="EMBL" id="CP080590">
    <property type="protein sequence ID" value="QYO75729.1"/>
    <property type="molecule type" value="Genomic_DNA"/>
</dbReference>
<feature type="compositionally biased region" description="Basic and acidic residues" evidence="2">
    <location>
        <begin position="37"/>
        <end position="59"/>
    </location>
</feature>
<dbReference type="SUPFAM" id="SSF69047">
    <property type="entry name" value="Hypothetical protein YjbJ"/>
    <property type="match status" value="1"/>
</dbReference>
<reference evidence="4 5" key="1">
    <citation type="submission" date="2021-08" db="EMBL/GenBank/DDBJ databases">
        <title>Devosia salina sp. nov., isolated from the South China Sea sediment.</title>
        <authorList>
            <person name="Zhou Z."/>
        </authorList>
    </citation>
    <scope>NUCLEOTIDE SEQUENCE [LARGE SCALE GENOMIC DNA]</scope>
    <source>
        <strain evidence="4 5">SCS-3</strain>
    </source>
</reference>
<proteinExistence type="inferred from homology"/>
<organism evidence="4 5">
    <name type="scientific">Devosia salina</name>
    <dbReference type="NCBI Taxonomy" id="2860336"/>
    <lineage>
        <taxon>Bacteria</taxon>
        <taxon>Pseudomonadati</taxon>
        <taxon>Pseudomonadota</taxon>
        <taxon>Alphaproteobacteria</taxon>
        <taxon>Hyphomicrobiales</taxon>
        <taxon>Devosiaceae</taxon>
        <taxon>Devosia</taxon>
    </lineage>
</organism>
<sequence>MDWNRIEGSWKQFSGKAKENWGKLTDDDIAQINGNREQLEGKIQERYGKAKDDVRKEVDDWSSQMN</sequence>
<dbReference type="InterPro" id="IPR026042">
    <property type="entry name" value="YjbJ"/>
</dbReference>
<comment type="similarity">
    <text evidence="1">Belongs to the UPF0337 (CsbD) family.</text>
</comment>
<evidence type="ECO:0000256" key="2">
    <source>
        <dbReference type="SAM" id="MobiDB-lite"/>
    </source>
</evidence>
<dbReference type="PANTHER" id="PTHR34977">
    <property type="entry name" value="UPF0337 PROTEIN YJBJ"/>
    <property type="match status" value="1"/>
</dbReference>
<dbReference type="Proteomes" id="UP000825799">
    <property type="component" value="Chromosome"/>
</dbReference>
<evidence type="ECO:0000313" key="5">
    <source>
        <dbReference type="Proteomes" id="UP000825799"/>
    </source>
</evidence>
<dbReference type="InterPro" id="IPR008462">
    <property type="entry name" value="CsbD"/>
</dbReference>
<dbReference type="PANTHER" id="PTHR34977:SF1">
    <property type="entry name" value="UPF0337 PROTEIN YJBJ"/>
    <property type="match status" value="1"/>
</dbReference>
<protein>
    <submittedName>
        <fullName evidence="4">CsbD family protein</fullName>
    </submittedName>
</protein>
<dbReference type="PIRSF" id="PIRSF039008">
    <property type="entry name" value="YjbJ"/>
    <property type="match status" value="1"/>
</dbReference>
<feature type="domain" description="CsbD-like" evidence="3">
    <location>
        <begin position="4"/>
        <end position="56"/>
    </location>
</feature>
<keyword evidence="5" id="KW-1185">Reference proteome</keyword>
<dbReference type="InterPro" id="IPR036629">
    <property type="entry name" value="YjbJ_sf"/>
</dbReference>
<evidence type="ECO:0000313" key="4">
    <source>
        <dbReference type="EMBL" id="QYO75729.1"/>
    </source>
</evidence>
<evidence type="ECO:0000259" key="3">
    <source>
        <dbReference type="Pfam" id="PF05532"/>
    </source>
</evidence>
<dbReference type="RefSeq" id="WP_220304224.1">
    <property type="nucleotide sequence ID" value="NZ_CP080590.1"/>
</dbReference>
<gene>
    <name evidence="4" type="ORF">K1X15_13955</name>
</gene>
<evidence type="ECO:0000256" key="1">
    <source>
        <dbReference type="ARBA" id="ARBA00009129"/>
    </source>
</evidence>
<accession>A0ABX8WDP3</accession>
<dbReference type="InterPro" id="IPR050423">
    <property type="entry name" value="UPF0337_stress_rsp"/>
</dbReference>
<dbReference type="Pfam" id="PF05532">
    <property type="entry name" value="CsbD"/>
    <property type="match status" value="1"/>
</dbReference>